<keyword evidence="10" id="KW-1185">Reference proteome</keyword>
<dbReference type="Pfam" id="PF00528">
    <property type="entry name" value="BPD_transp_1"/>
    <property type="match status" value="1"/>
</dbReference>
<dbReference type="AlphaFoldDB" id="A0A318NCJ4"/>
<protein>
    <submittedName>
        <fullName evidence="9">Sugar ABC transporter permease</fullName>
    </submittedName>
</protein>
<evidence type="ECO:0000259" key="8">
    <source>
        <dbReference type="PROSITE" id="PS50928"/>
    </source>
</evidence>
<evidence type="ECO:0000256" key="2">
    <source>
        <dbReference type="ARBA" id="ARBA00022448"/>
    </source>
</evidence>
<organism evidence="9 10">
    <name type="scientific">Micromonospora arborensis</name>
    <dbReference type="NCBI Taxonomy" id="2116518"/>
    <lineage>
        <taxon>Bacteria</taxon>
        <taxon>Bacillati</taxon>
        <taxon>Actinomycetota</taxon>
        <taxon>Actinomycetes</taxon>
        <taxon>Micromonosporales</taxon>
        <taxon>Micromonosporaceae</taxon>
        <taxon>Micromonospora</taxon>
    </lineage>
</organism>
<dbReference type="GO" id="GO:0005886">
    <property type="term" value="C:plasma membrane"/>
    <property type="evidence" value="ECO:0007669"/>
    <property type="project" value="UniProtKB-SubCell"/>
</dbReference>
<evidence type="ECO:0000313" key="10">
    <source>
        <dbReference type="Proteomes" id="UP000248333"/>
    </source>
</evidence>
<sequence length="306" mass="33101">MTTITTGSGVARRRSRTPRKPSLIGLAYVAPALAGLLALYIVPLAGTFQLSLSETGPFGDSTFTGLDNYRRLAGDADFWLALRNSATYTAIVLLGIPIAVVLAALIHSVDRFNNLYRVLFFLPVVTLPVAVGMVWRYIYNGEFGILNQALGLVGIDGPNWVADPAVAIYAVSVVGIWTSLGTNIIILGAGLRGVPKELLEASSMDGAGPVRQFVSVTLPLLSPSIFFVLTLSIISSLQMFDLIYVMIGRGSTAESGAQTMVYRFFQQSFVEYDQGYGAANAIVLLTLIMIVTAVQFRLQRKWVFYG</sequence>
<evidence type="ECO:0000256" key="5">
    <source>
        <dbReference type="ARBA" id="ARBA00022989"/>
    </source>
</evidence>
<dbReference type="PROSITE" id="PS50928">
    <property type="entry name" value="ABC_TM1"/>
    <property type="match status" value="1"/>
</dbReference>
<keyword evidence="5 7" id="KW-1133">Transmembrane helix</keyword>
<dbReference type="SUPFAM" id="SSF161098">
    <property type="entry name" value="MetI-like"/>
    <property type="match status" value="1"/>
</dbReference>
<dbReference type="OrthoDB" id="9805974at2"/>
<dbReference type="CDD" id="cd06261">
    <property type="entry name" value="TM_PBP2"/>
    <property type="match status" value="1"/>
</dbReference>
<dbReference type="PANTHER" id="PTHR30193">
    <property type="entry name" value="ABC TRANSPORTER PERMEASE PROTEIN"/>
    <property type="match status" value="1"/>
</dbReference>
<feature type="transmembrane region" description="Helical" evidence="7">
    <location>
        <begin position="118"/>
        <end position="138"/>
    </location>
</feature>
<name>A0A318NCJ4_9ACTN</name>
<dbReference type="PANTHER" id="PTHR30193:SF37">
    <property type="entry name" value="INNER MEMBRANE ABC TRANSPORTER PERMEASE PROTEIN YCJO"/>
    <property type="match status" value="1"/>
</dbReference>
<dbReference type="InterPro" id="IPR035906">
    <property type="entry name" value="MetI-like_sf"/>
</dbReference>
<feature type="domain" description="ABC transmembrane type-1" evidence="8">
    <location>
        <begin position="82"/>
        <end position="295"/>
    </location>
</feature>
<feature type="transmembrane region" description="Helical" evidence="7">
    <location>
        <begin position="278"/>
        <end position="298"/>
    </location>
</feature>
<dbReference type="Proteomes" id="UP000248333">
    <property type="component" value="Unassembled WGS sequence"/>
</dbReference>
<evidence type="ECO:0000256" key="6">
    <source>
        <dbReference type="ARBA" id="ARBA00023136"/>
    </source>
</evidence>
<dbReference type="GO" id="GO:0055085">
    <property type="term" value="P:transmembrane transport"/>
    <property type="evidence" value="ECO:0007669"/>
    <property type="project" value="InterPro"/>
</dbReference>
<evidence type="ECO:0000256" key="4">
    <source>
        <dbReference type="ARBA" id="ARBA00022692"/>
    </source>
</evidence>
<feature type="transmembrane region" description="Helical" evidence="7">
    <location>
        <begin position="86"/>
        <end position="106"/>
    </location>
</feature>
<evidence type="ECO:0000256" key="3">
    <source>
        <dbReference type="ARBA" id="ARBA00022475"/>
    </source>
</evidence>
<proteinExistence type="inferred from homology"/>
<dbReference type="EMBL" id="PYBV01000055">
    <property type="protein sequence ID" value="PYC64315.1"/>
    <property type="molecule type" value="Genomic_DNA"/>
</dbReference>
<evidence type="ECO:0000256" key="7">
    <source>
        <dbReference type="RuleBase" id="RU363032"/>
    </source>
</evidence>
<feature type="transmembrane region" description="Helical" evidence="7">
    <location>
        <begin position="166"/>
        <end position="191"/>
    </location>
</feature>
<dbReference type="RefSeq" id="WP_110567972.1">
    <property type="nucleotide sequence ID" value="NZ_PYBV01000055.1"/>
</dbReference>
<comment type="subcellular location">
    <subcellularLocation>
        <location evidence="1 7">Cell membrane</location>
        <topology evidence="1 7">Multi-pass membrane protein</topology>
    </subcellularLocation>
</comment>
<keyword evidence="2 7" id="KW-0813">Transport</keyword>
<keyword evidence="6 7" id="KW-0472">Membrane</keyword>
<reference evidence="9 10" key="1">
    <citation type="submission" date="2018-03" db="EMBL/GenBank/DDBJ databases">
        <title>Bioinformatic expansion and discovery of thiopeptide antibiotics.</title>
        <authorList>
            <person name="Schwalen C.J."/>
            <person name="Hudson G.A."/>
            <person name="Mitchell D.A."/>
        </authorList>
    </citation>
    <scope>NUCLEOTIDE SEQUENCE [LARGE SCALE GENOMIC DNA]</scope>
    <source>
        <strain evidence="9 10">NRRL 8041</strain>
    </source>
</reference>
<comment type="similarity">
    <text evidence="7">Belongs to the binding-protein-dependent transport system permease family.</text>
</comment>
<keyword evidence="4 7" id="KW-0812">Transmembrane</keyword>
<evidence type="ECO:0000313" key="9">
    <source>
        <dbReference type="EMBL" id="PYC64315.1"/>
    </source>
</evidence>
<feature type="transmembrane region" description="Helical" evidence="7">
    <location>
        <begin position="22"/>
        <end position="42"/>
    </location>
</feature>
<dbReference type="InterPro" id="IPR000515">
    <property type="entry name" value="MetI-like"/>
</dbReference>
<evidence type="ECO:0000256" key="1">
    <source>
        <dbReference type="ARBA" id="ARBA00004651"/>
    </source>
</evidence>
<comment type="caution">
    <text evidence="9">The sequence shown here is derived from an EMBL/GenBank/DDBJ whole genome shotgun (WGS) entry which is preliminary data.</text>
</comment>
<gene>
    <name evidence="9" type="ORF">C7C45_30635</name>
</gene>
<keyword evidence="3" id="KW-1003">Cell membrane</keyword>
<feature type="transmembrane region" description="Helical" evidence="7">
    <location>
        <begin position="212"/>
        <end position="234"/>
    </location>
</feature>
<accession>A0A318NCJ4</accession>
<dbReference type="InterPro" id="IPR051393">
    <property type="entry name" value="ABC_transporter_permease"/>
</dbReference>
<dbReference type="Gene3D" id="1.10.3720.10">
    <property type="entry name" value="MetI-like"/>
    <property type="match status" value="1"/>
</dbReference>